<name>A0ABM0YCH4_CAMSA</name>
<reference evidence="17" key="2">
    <citation type="submission" date="2025-08" db="UniProtKB">
        <authorList>
            <consortium name="RefSeq"/>
        </authorList>
    </citation>
    <scope>IDENTIFICATION</scope>
    <source>
        <tissue evidence="17">Leaf</tissue>
    </source>
</reference>
<evidence type="ECO:0000259" key="15">
    <source>
        <dbReference type="SMART" id="SM00235"/>
    </source>
</evidence>
<dbReference type="InterPro" id="IPR024079">
    <property type="entry name" value="MetalloPept_cat_dom_sf"/>
</dbReference>
<reference evidence="16" key="1">
    <citation type="journal article" date="2014" name="Nat. Commun.">
        <title>The emerging biofuel crop Camelina sativa retains a highly undifferentiated hexaploid genome structure.</title>
        <authorList>
            <person name="Kagale S."/>
            <person name="Koh C."/>
            <person name="Nixon J."/>
            <person name="Bollina V."/>
            <person name="Clarke W.E."/>
            <person name="Tuteja R."/>
            <person name="Spillane C."/>
            <person name="Robinson S.J."/>
            <person name="Links M.G."/>
            <person name="Clarke C."/>
            <person name="Higgins E.E."/>
            <person name="Huebert T."/>
            <person name="Sharpe A.G."/>
            <person name="Parkin I.A."/>
        </authorList>
    </citation>
    <scope>NUCLEOTIDE SEQUENCE [LARGE SCALE GENOMIC DNA]</scope>
    <source>
        <strain evidence="16">cv. DH55</strain>
    </source>
</reference>
<evidence type="ECO:0000256" key="2">
    <source>
        <dbReference type="ARBA" id="ARBA00004471"/>
    </source>
</evidence>
<dbReference type="CDD" id="cd04278">
    <property type="entry name" value="ZnMc_MMP"/>
    <property type="match status" value="1"/>
</dbReference>
<proteinExistence type="inferred from homology"/>
<keyword evidence="11" id="KW-0865">Zymogen</keyword>
<dbReference type="InterPro" id="IPR021158">
    <property type="entry name" value="Pept_M10A_Zn_BS"/>
</dbReference>
<keyword evidence="8" id="KW-0378">Hydrolase</keyword>
<dbReference type="InterPro" id="IPR001818">
    <property type="entry name" value="Pept_M10_metallopeptidase"/>
</dbReference>
<evidence type="ECO:0000256" key="1">
    <source>
        <dbReference type="ARBA" id="ARBA00001947"/>
    </source>
</evidence>
<sequence>MLNYIQKKYFVTTSASGFERLKMIITSSLQSFNLFVFGCYNPKPTTMMRICVFGFFLLFFVHSPVSAGFYPNSSAIPLELIRNATGNLWNSFLNFTGCHVGETYDGLYKLKQYFQHFGYIPETLSGNFTDDFDDILKNAVEMYQRNFRLNVTGVLDELTLKHVMIPRCGNPDVVNGTSTMHSGRRTYEVSFSGRSQRFHAVKRYSLFPGEPRWPRNRRDLTYAFDPRNKLTEEVKTVFSRAFARWAEVTPLTFTHVESFRTSDIFIGFYSGEHGDGEPFDGPLRTLAHAFSPPTGHFHLDAEENWIISGEGGDGVLSVTEAIDLESVAVHEIGHLLGLGHSSVEGSIMYPTITTGMRKVELTTNDVEGVQYLYGENPNLNGSIVPPPSTQQRDTGESGAASRINGSRLVLTSLLLSTVGLFLYLV</sequence>
<evidence type="ECO:0000256" key="11">
    <source>
        <dbReference type="ARBA" id="ARBA00023145"/>
    </source>
</evidence>
<dbReference type="Pfam" id="PF00413">
    <property type="entry name" value="Peptidase_M10"/>
    <property type="match status" value="1"/>
</dbReference>
<organism evidence="16 17">
    <name type="scientific">Camelina sativa</name>
    <name type="common">False flax</name>
    <name type="synonym">Myagrum sativum</name>
    <dbReference type="NCBI Taxonomy" id="90675"/>
    <lineage>
        <taxon>Eukaryota</taxon>
        <taxon>Viridiplantae</taxon>
        <taxon>Streptophyta</taxon>
        <taxon>Embryophyta</taxon>
        <taxon>Tracheophyta</taxon>
        <taxon>Spermatophyta</taxon>
        <taxon>Magnoliopsida</taxon>
        <taxon>eudicotyledons</taxon>
        <taxon>Gunneridae</taxon>
        <taxon>Pentapetalae</taxon>
        <taxon>rosids</taxon>
        <taxon>malvids</taxon>
        <taxon>Brassicales</taxon>
        <taxon>Brassicaceae</taxon>
        <taxon>Camelineae</taxon>
        <taxon>Camelina</taxon>
    </lineage>
</organism>
<evidence type="ECO:0000256" key="14">
    <source>
        <dbReference type="SAM" id="Phobius"/>
    </source>
</evidence>
<dbReference type="SUPFAM" id="SSF55486">
    <property type="entry name" value="Metalloproteases ('zincins'), catalytic domain"/>
    <property type="match status" value="1"/>
</dbReference>
<keyword evidence="4" id="KW-0325">Glycoprotein</keyword>
<keyword evidence="12" id="KW-0449">Lipoprotein</keyword>
<evidence type="ECO:0000256" key="5">
    <source>
        <dbReference type="ARBA" id="ARBA00022670"/>
    </source>
</evidence>
<keyword evidence="4" id="KW-0336">GPI-anchor</keyword>
<comment type="subcellular location">
    <subcellularLocation>
        <location evidence="2">Cell membrane</location>
        <topology evidence="2">Lipid-anchor</topology>
        <topology evidence="2">GPI-anchor</topology>
        <orientation evidence="2">Extracellular side</orientation>
    </subcellularLocation>
</comment>
<dbReference type="Pfam" id="PF01471">
    <property type="entry name" value="PG_binding_1"/>
    <property type="match status" value="1"/>
</dbReference>
<keyword evidence="6" id="KW-0479">Metal-binding</keyword>
<evidence type="ECO:0000256" key="3">
    <source>
        <dbReference type="ARBA" id="ARBA00009614"/>
    </source>
</evidence>
<dbReference type="InterPro" id="IPR021190">
    <property type="entry name" value="Pept_M10A"/>
</dbReference>
<dbReference type="SUPFAM" id="SSF47090">
    <property type="entry name" value="PGBD-like"/>
    <property type="match status" value="1"/>
</dbReference>
<keyword evidence="14" id="KW-1133">Transmembrane helix</keyword>
<dbReference type="PROSITE" id="PS00546">
    <property type="entry name" value="CYSTEINE_SWITCH"/>
    <property type="match status" value="1"/>
</dbReference>
<dbReference type="InterPro" id="IPR036365">
    <property type="entry name" value="PGBD-like_sf"/>
</dbReference>
<dbReference type="InterPro" id="IPR002477">
    <property type="entry name" value="Peptidoglycan-bd-like"/>
</dbReference>
<dbReference type="Gene3D" id="3.40.390.10">
    <property type="entry name" value="Collagenase (Catalytic Domain)"/>
    <property type="match status" value="1"/>
</dbReference>
<accession>A0ABM0YCH4</accession>
<keyword evidence="7" id="KW-0732">Signal</keyword>
<evidence type="ECO:0000313" key="16">
    <source>
        <dbReference type="Proteomes" id="UP000694864"/>
    </source>
</evidence>
<feature type="region of interest" description="Disordered" evidence="13">
    <location>
        <begin position="378"/>
        <end position="399"/>
    </location>
</feature>
<evidence type="ECO:0000256" key="4">
    <source>
        <dbReference type="ARBA" id="ARBA00022622"/>
    </source>
</evidence>
<dbReference type="RefSeq" id="XP_010498935.1">
    <property type="nucleotide sequence ID" value="XM_010500633.2"/>
</dbReference>
<evidence type="ECO:0000256" key="8">
    <source>
        <dbReference type="ARBA" id="ARBA00022801"/>
    </source>
</evidence>
<dbReference type="PANTHER" id="PTHR10201">
    <property type="entry name" value="MATRIX METALLOPROTEINASE"/>
    <property type="match status" value="1"/>
</dbReference>
<evidence type="ECO:0000256" key="10">
    <source>
        <dbReference type="ARBA" id="ARBA00023049"/>
    </source>
</evidence>
<dbReference type="SMART" id="SM00235">
    <property type="entry name" value="ZnMc"/>
    <property type="match status" value="1"/>
</dbReference>
<evidence type="ECO:0000256" key="13">
    <source>
        <dbReference type="SAM" id="MobiDB-lite"/>
    </source>
</evidence>
<dbReference type="GeneID" id="104776540"/>
<dbReference type="InterPro" id="IPR006026">
    <property type="entry name" value="Peptidase_Metallo"/>
</dbReference>
<evidence type="ECO:0000256" key="7">
    <source>
        <dbReference type="ARBA" id="ARBA00022729"/>
    </source>
</evidence>
<dbReference type="PRINTS" id="PR00138">
    <property type="entry name" value="MATRIXIN"/>
</dbReference>
<gene>
    <name evidence="17" type="primary">LOC104776540</name>
</gene>
<feature type="transmembrane region" description="Helical" evidence="14">
    <location>
        <begin position="50"/>
        <end position="70"/>
    </location>
</feature>
<comment type="cofactor">
    <cofactor evidence="1">
        <name>Zn(2+)</name>
        <dbReference type="ChEBI" id="CHEBI:29105"/>
    </cofactor>
</comment>
<keyword evidence="10" id="KW-0482">Metalloprotease</keyword>
<dbReference type="PANTHER" id="PTHR10201:SF263">
    <property type="entry name" value="METALLOENDOPROTEINASE 3-MMP"/>
    <property type="match status" value="1"/>
</dbReference>
<comment type="similarity">
    <text evidence="3">Belongs to the peptidase M10A family. Matrix metalloproteinases (MMPs) subfamily.</text>
</comment>
<dbReference type="Proteomes" id="UP000694864">
    <property type="component" value="Chromosome 3"/>
</dbReference>
<evidence type="ECO:0000256" key="6">
    <source>
        <dbReference type="ARBA" id="ARBA00022723"/>
    </source>
</evidence>
<keyword evidence="5" id="KW-0645">Protease</keyword>
<evidence type="ECO:0000256" key="9">
    <source>
        <dbReference type="ARBA" id="ARBA00022833"/>
    </source>
</evidence>
<protein>
    <submittedName>
        <fullName evidence="17">Metalloendoproteinase 3-MMP-like</fullName>
    </submittedName>
</protein>
<dbReference type="InterPro" id="IPR033739">
    <property type="entry name" value="M10A_MMP"/>
</dbReference>
<keyword evidence="16" id="KW-1185">Reference proteome</keyword>
<evidence type="ECO:0000256" key="12">
    <source>
        <dbReference type="ARBA" id="ARBA00023288"/>
    </source>
</evidence>
<feature type="domain" description="Peptidase metallopeptidase" evidence="15">
    <location>
        <begin position="209"/>
        <end position="375"/>
    </location>
</feature>
<evidence type="ECO:0000313" key="17">
    <source>
        <dbReference type="RefSeq" id="XP_010498935.1"/>
    </source>
</evidence>
<keyword evidence="14" id="KW-0472">Membrane</keyword>
<keyword evidence="9" id="KW-0862">Zinc</keyword>
<keyword evidence="14" id="KW-0812">Transmembrane</keyword>